<organism evidence="11 12">
    <name type="scientific">Corticicoccus populi</name>
    <dbReference type="NCBI Taxonomy" id="1812821"/>
    <lineage>
        <taxon>Bacteria</taxon>
        <taxon>Bacillati</taxon>
        <taxon>Bacillota</taxon>
        <taxon>Bacilli</taxon>
        <taxon>Bacillales</taxon>
        <taxon>Staphylococcaceae</taxon>
        <taxon>Corticicoccus</taxon>
    </lineage>
</organism>
<comment type="subcellular location">
    <subcellularLocation>
        <location evidence="8">Cytoplasm</location>
    </subcellularLocation>
</comment>
<dbReference type="Pfam" id="PF01035">
    <property type="entry name" value="DNA_binding_1"/>
    <property type="match status" value="1"/>
</dbReference>
<comment type="miscellaneous">
    <text evidence="8">This enzyme catalyzes only one turnover and therefore is not strictly catalytic. According to one definition, an enzyme is a biocatalyst that acts repeatedly and over many reaction cycles.</text>
</comment>
<feature type="domain" description="Methylated-DNA-[protein]-cysteine S-methyltransferase DNA binding" evidence="9">
    <location>
        <begin position="91"/>
        <end position="171"/>
    </location>
</feature>
<evidence type="ECO:0000256" key="4">
    <source>
        <dbReference type="ARBA" id="ARBA00022679"/>
    </source>
</evidence>
<gene>
    <name evidence="11" type="ORF">ACFSX4_10095</name>
</gene>
<evidence type="ECO:0000256" key="8">
    <source>
        <dbReference type="HAMAP-Rule" id="MF_00772"/>
    </source>
</evidence>
<dbReference type="EC" id="2.1.1.63" evidence="8"/>
<keyword evidence="5 8" id="KW-0227">DNA damage</keyword>
<evidence type="ECO:0000313" key="11">
    <source>
        <dbReference type="EMBL" id="MFD2830810.1"/>
    </source>
</evidence>
<evidence type="ECO:0000259" key="10">
    <source>
        <dbReference type="Pfam" id="PF02870"/>
    </source>
</evidence>
<dbReference type="Pfam" id="PF02870">
    <property type="entry name" value="Methyltransf_1N"/>
    <property type="match status" value="1"/>
</dbReference>
<dbReference type="InterPro" id="IPR036388">
    <property type="entry name" value="WH-like_DNA-bd_sf"/>
</dbReference>
<dbReference type="GO" id="GO:0032259">
    <property type="term" value="P:methylation"/>
    <property type="evidence" value="ECO:0007669"/>
    <property type="project" value="UniProtKB-KW"/>
</dbReference>
<keyword evidence="3 8" id="KW-0489">Methyltransferase</keyword>
<evidence type="ECO:0000256" key="6">
    <source>
        <dbReference type="ARBA" id="ARBA00023204"/>
    </source>
</evidence>
<dbReference type="NCBIfam" id="TIGR00589">
    <property type="entry name" value="ogt"/>
    <property type="match status" value="1"/>
</dbReference>
<evidence type="ECO:0000259" key="9">
    <source>
        <dbReference type="Pfam" id="PF01035"/>
    </source>
</evidence>
<dbReference type="Gene3D" id="1.10.10.10">
    <property type="entry name" value="Winged helix-like DNA-binding domain superfamily/Winged helix DNA-binding domain"/>
    <property type="match status" value="1"/>
</dbReference>
<keyword evidence="2 8" id="KW-0963">Cytoplasm</keyword>
<dbReference type="HAMAP" id="MF_00772">
    <property type="entry name" value="OGT"/>
    <property type="match status" value="1"/>
</dbReference>
<dbReference type="InterPro" id="IPR001497">
    <property type="entry name" value="MethylDNA_cys_MeTrfase_AS"/>
</dbReference>
<evidence type="ECO:0000313" key="12">
    <source>
        <dbReference type="Proteomes" id="UP001597519"/>
    </source>
</evidence>
<comment type="catalytic activity">
    <reaction evidence="1 8">
        <text>a 4-O-methyl-thymidine in DNA + L-cysteinyl-[protein] = a thymidine in DNA + S-methyl-L-cysteinyl-[protein]</text>
        <dbReference type="Rhea" id="RHEA:53428"/>
        <dbReference type="Rhea" id="RHEA-COMP:10131"/>
        <dbReference type="Rhea" id="RHEA-COMP:10132"/>
        <dbReference type="Rhea" id="RHEA-COMP:13555"/>
        <dbReference type="Rhea" id="RHEA-COMP:13556"/>
        <dbReference type="ChEBI" id="CHEBI:29950"/>
        <dbReference type="ChEBI" id="CHEBI:82612"/>
        <dbReference type="ChEBI" id="CHEBI:137386"/>
        <dbReference type="ChEBI" id="CHEBI:137387"/>
        <dbReference type="EC" id="2.1.1.63"/>
    </reaction>
</comment>
<evidence type="ECO:0000256" key="1">
    <source>
        <dbReference type="ARBA" id="ARBA00001286"/>
    </source>
</evidence>
<dbReference type="InterPro" id="IPR036217">
    <property type="entry name" value="MethylDNA_cys_MeTrfase_DNAb"/>
</dbReference>
<evidence type="ECO:0000256" key="3">
    <source>
        <dbReference type="ARBA" id="ARBA00022603"/>
    </source>
</evidence>
<feature type="domain" description="Methylguanine DNA methyltransferase ribonuclease-like" evidence="10">
    <location>
        <begin position="9"/>
        <end position="87"/>
    </location>
</feature>
<accession>A0ABW5WVH4</accession>
<keyword evidence="4 8" id="KW-0808">Transferase</keyword>
<comment type="catalytic activity">
    <reaction evidence="7 8">
        <text>a 6-O-methyl-2'-deoxyguanosine in DNA + L-cysteinyl-[protein] = S-methyl-L-cysteinyl-[protein] + a 2'-deoxyguanosine in DNA</text>
        <dbReference type="Rhea" id="RHEA:24000"/>
        <dbReference type="Rhea" id="RHEA-COMP:10131"/>
        <dbReference type="Rhea" id="RHEA-COMP:10132"/>
        <dbReference type="Rhea" id="RHEA-COMP:11367"/>
        <dbReference type="Rhea" id="RHEA-COMP:11368"/>
        <dbReference type="ChEBI" id="CHEBI:29950"/>
        <dbReference type="ChEBI" id="CHEBI:82612"/>
        <dbReference type="ChEBI" id="CHEBI:85445"/>
        <dbReference type="ChEBI" id="CHEBI:85448"/>
        <dbReference type="EC" id="2.1.1.63"/>
    </reaction>
</comment>
<dbReference type="InterPro" id="IPR023546">
    <property type="entry name" value="MGMT"/>
</dbReference>
<dbReference type="PANTHER" id="PTHR10815">
    <property type="entry name" value="METHYLATED-DNA--PROTEIN-CYSTEINE METHYLTRANSFERASE"/>
    <property type="match status" value="1"/>
</dbReference>
<dbReference type="SUPFAM" id="SSF53155">
    <property type="entry name" value="Methylated DNA-protein cysteine methyltransferase domain"/>
    <property type="match status" value="1"/>
</dbReference>
<reference evidence="12" key="1">
    <citation type="journal article" date="2019" name="Int. J. Syst. Evol. Microbiol.">
        <title>The Global Catalogue of Microorganisms (GCM) 10K type strain sequencing project: providing services to taxonomists for standard genome sequencing and annotation.</title>
        <authorList>
            <consortium name="The Broad Institute Genomics Platform"/>
            <consortium name="The Broad Institute Genome Sequencing Center for Infectious Disease"/>
            <person name="Wu L."/>
            <person name="Ma J."/>
        </authorList>
    </citation>
    <scope>NUCLEOTIDE SEQUENCE [LARGE SCALE GENOMIC DNA]</scope>
    <source>
        <strain evidence="12">KCTC 33575</strain>
    </source>
</reference>
<dbReference type="InterPro" id="IPR008332">
    <property type="entry name" value="MethylG_MeTrfase_N"/>
</dbReference>
<dbReference type="PROSITE" id="PS00374">
    <property type="entry name" value="MGMT"/>
    <property type="match status" value="1"/>
</dbReference>
<protein>
    <recommendedName>
        <fullName evidence="8">Methylated-DNA--protein-cysteine methyltransferase</fullName>
        <ecNumber evidence="8">2.1.1.63</ecNumber>
    </recommendedName>
    <alternativeName>
        <fullName evidence="8">6-O-methylguanine-DNA methyltransferase</fullName>
        <shortName evidence="8">MGMT</shortName>
    </alternativeName>
    <alternativeName>
        <fullName evidence="8">O-6-methylguanine-DNA-alkyltransferase</fullName>
    </alternativeName>
</protein>
<dbReference type="PANTHER" id="PTHR10815:SF12">
    <property type="entry name" value="METHYLATED-DNA--PROTEIN-CYSTEINE METHYLTRANSFERASE, INDUCIBLE"/>
    <property type="match status" value="1"/>
</dbReference>
<dbReference type="Gene3D" id="3.30.160.70">
    <property type="entry name" value="Methylated DNA-protein cysteine methyltransferase domain"/>
    <property type="match status" value="1"/>
</dbReference>
<dbReference type="Proteomes" id="UP001597519">
    <property type="component" value="Unassembled WGS sequence"/>
</dbReference>
<keyword evidence="12" id="KW-1185">Reference proteome</keyword>
<keyword evidence="6 8" id="KW-0234">DNA repair</keyword>
<comment type="caution">
    <text evidence="11">The sequence shown here is derived from an EMBL/GenBank/DDBJ whole genome shotgun (WGS) entry which is preliminary data.</text>
</comment>
<comment type="function">
    <text evidence="8">Involved in the cellular defense against the biological effects of O6-methylguanine (O6-MeG) and O4-methylthymine (O4-MeT) in DNA. Repairs the methylated nucleobase in DNA by stoichiometrically transferring the methyl group to a cysteine residue in the enzyme. This is a suicide reaction: the enzyme is irreversibly inactivated.</text>
</comment>
<comment type="similarity">
    <text evidence="8">Belongs to the MGMT family.</text>
</comment>
<dbReference type="RefSeq" id="WP_377774196.1">
    <property type="nucleotide sequence ID" value="NZ_JBHUOQ010000004.1"/>
</dbReference>
<evidence type="ECO:0000256" key="5">
    <source>
        <dbReference type="ARBA" id="ARBA00022763"/>
    </source>
</evidence>
<sequence>MNNETGEIIYYGTLSYGDQVIYTAATEQGLCFVGSPAGGFSELEVWAKTYRNDSKLVEQAVHVGPYVQQIKEYLNKERTEFDIPVDLKGTDFQESVWAELRKIPYGETVSYSDIAERIGRPKAVRAVGRSNGLNPVMIVVPCHRVVSKNGNLTGFRGGLEMKQILLEIESVKRQV</sequence>
<proteinExistence type="inferred from homology"/>
<dbReference type="InterPro" id="IPR014048">
    <property type="entry name" value="MethylDNA_cys_MeTrfase_DNA-bd"/>
</dbReference>
<dbReference type="GO" id="GO:0003908">
    <property type="term" value="F:methylated-DNA-[protein]-cysteine S-methyltransferase activity"/>
    <property type="evidence" value="ECO:0007669"/>
    <property type="project" value="UniProtKB-EC"/>
</dbReference>
<evidence type="ECO:0000256" key="2">
    <source>
        <dbReference type="ARBA" id="ARBA00022490"/>
    </source>
</evidence>
<name>A0ABW5WVH4_9STAP</name>
<dbReference type="CDD" id="cd06445">
    <property type="entry name" value="ATase"/>
    <property type="match status" value="1"/>
</dbReference>
<dbReference type="SUPFAM" id="SSF46767">
    <property type="entry name" value="Methylated DNA-protein cysteine methyltransferase, C-terminal domain"/>
    <property type="match status" value="1"/>
</dbReference>
<feature type="active site" description="Nucleophile; methyl group acceptor" evidence="8">
    <location>
        <position position="142"/>
    </location>
</feature>
<evidence type="ECO:0000256" key="7">
    <source>
        <dbReference type="ARBA" id="ARBA00049348"/>
    </source>
</evidence>
<dbReference type="InterPro" id="IPR036631">
    <property type="entry name" value="MGMT_N_sf"/>
</dbReference>
<dbReference type="EMBL" id="JBHUOQ010000004">
    <property type="protein sequence ID" value="MFD2830810.1"/>
    <property type="molecule type" value="Genomic_DNA"/>
</dbReference>